<evidence type="ECO:0000313" key="2">
    <source>
        <dbReference type="EMBL" id="QBG34989.1"/>
    </source>
</evidence>
<sequence length="230" mass="25829">MPSRSSWLPWLFTSCALFSSNSYAELSATVTAASDYLFNGVSQTDEDPAIQGSIDWSNKHGWYVGSWASNVDFGDDTDAEVDYYAGYSNNINDDVFYDVGFAHYTYVGGSNSSDINYTEVYLAMGYQSTQLKAWYTNDYAGTDAGHYIIALSHSLELTEQVTLTFQIDRSASLDDDKFVWDSNDDSYIHAKVETAFSWQSFDFAVSVEKTDLDYDDDIKLLGSVSYTFNF</sequence>
<dbReference type="AlphaFoldDB" id="A0A4P6P4H5"/>
<dbReference type="Pfam" id="PF09694">
    <property type="entry name" value="Gcw_chp"/>
    <property type="match status" value="1"/>
</dbReference>
<gene>
    <name evidence="2" type="ORF">EMK97_04175</name>
</gene>
<dbReference type="InterPro" id="IPR010239">
    <property type="entry name" value="CHP02001"/>
</dbReference>
<dbReference type="OrthoDB" id="9793561at2"/>
<keyword evidence="1" id="KW-0732">Signal</keyword>
<dbReference type="EMBL" id="CP034759">
    <property type="protein sequence ID" value="QBG34989.1"/>
    <property type="molecule type" value="Genomic_DNA"/>
</dbReference>
<evidence type="ECO:0008006" key="4">
    <source>
        <dbReference type="Google" id="ProtNLM"/>
    </source>
</evidence>
<organism evidence="2 3">
    <name type="scientific">Litorilituus sediminis</name>
    <dbReference type="NCBI Taxonomy" id="718192"/>
    <lineage>
        <taxon>Bacteria</taxon>
        <taxon>Pseudomonadati</taxon>
        <taxon>Pseudomonadota</taxon>
        <taxon>Gammaproteobacteria</taxon>
        <taxon>Alteromonadales</taxon>
        <taxon>Colwelliaceae</taxon>
        <taxon>Litorilituus</taxon>
    </lineage>
</organism>
<accession>A0A4P6P4H5</accession>
<protein>
    <recommendedName>
        <fullName evidence="4">TIGR02001 family outer membrane protein</fullName>
    </recommendedName>
</protein>
<evidence type="ECO:0000313" key="3">
    <source>
        <dbReference type="Proteomes" id="UP000290244"/>
    </source>
</evidence>
<feature type="signal peptide" evidence="1">
    <location>
        <begin position="1"/>
        <end position="24"/>
    </location>
</feature>
<dbReference type="NCBIfam" id="TIGR02001">
    <property type="entry name" value="gcw_chp"/>
    <property type="match status" value="1"/>
</dbReference>
<dbReference type="KEGG" id="lsd:EMK97_04175"/>
<keyword evidence="3" id="KW-1185">Reference proteome</keyword>
<dbReference type="RefSeq" id="WP_130599724.1">
    <property type="nucleotide sequence ID" value="NZ_CP034759.1"/>
</dbReference>
<feature type="chain" id="PRO_5020208257" description="TIGR02001 family outer membrane protein" evidence="1">
    <location>
        <begin position="25"/>
        <end position="230"/>
    </location>
</feature>
<proteinExistence type="predicted"/>
<name>A0A4P6P4H5_9GAMM</name>
<reference evidence="2 3" key="1">
    <citation type="submission" date="2018-12" db="EMBL/GenBank/DDBJ databases">
        <title>Complete genome of Litorilituus sediminis.</title>
        <authorList>
            <person name="Liu A."/>
            <person name="Rong J."/>
        </authorList>
    </citation>
    <scope>NUCLEOTIDE SEQUENCE [LARGE SCALE GENOMIC DNA]</scope>
    <source>
        <strain evidence="2 3">JCM 17549</strain>
    </source>
</reference>
<dbReference type="Proteomes" id="UP000290244">
    <property type="component" value="Chromosome"/>
</dbReference>
<evidence type="ECO:0000256" key="1">
    <source>
        <dbReference type="SAM" id="SignalP"/>
    </source>
</evidence>
<dbReference type="PROSITE" id="PS51257">
    <property type="entry name" value="PROKAR_LIPOPROTEIN"/>
    <property type="match status" value="1"/>
</dbReference>